<dbReference type="AlphaFoldDB" id="A0A1G6ZJP9"/>
<keyword evidence="1" id="KW-0175">Coiled coil</keyword>
<dbReference type="OrthoDB" id="5387613at2"/>
<evidence type="ECO:0000313" key="4">
    <source>
        <dbReference type="Proteomes" id="UP000243205"/>
    </source>
</evidence>
<evidence type="ECO:0000313" key="3">
    <source>
        <dbReference type="EMBL" id="SDE02879.1"/>
    </source>
</evidence>
<keyword evidence="2" id="KW-0812">Transmembrane</keyword>
<gene>
    <name evidence="3" type="ORF">SAMN05661003_10318</name>
</gene>
<protein>
    <submittedName>
        <fullName evidence="3">MSHA biogenesis protein MshJ</fullName>
    </submittedName>
</protein>
<dbReference type="GO" id="GO:0015628">
    <property type="term" value="P:protein secretion by the type II secretion system"/>
    <property type="evidence" value="ECO:0007669"/>
    <property type="project" value="InterPro"/>
</dbReference>
<evidence type="ECO:0000256" key="1">
    <source>
        <dbReference type="SAM" id="Coils"/>
    </source>
</evidence>
<dbReference type="GO" id="GO:0015627">
    <property type="term" value="C:type II protein secretion system complex"/>
    <property type="evidence" value="ECO:0007669"/>
    <property type="project" value="InterPro"/>
</dbReference>
<keyword evidence="2" id="KW-1133">Transmembrane helix</keyword>
<dbReference type="STRING" id="57664.SAMN05661003_10318"/>
<keyword evidence="2" id="KW-0472">Membrane</keyword>
<accession>A0A1G6ZJP9</accession>
<dbReference type="InterPro" id="IPR007690">
    <property type="entry name" value="T2SS_GspM"/>
</dbReference>
<keyword evidence="4" id="KW-1185">Reference proteome</keyword>
<feature type="coiled-coil region" evidence="1">
    <location>
        <begin position="56"/>
        <end position="102"/>
    </location>
</feature>
<name>A0A1G6ZJP9_9BACT</name>
<reference evidence="4" key="1">
    <citation type="submission" date="2016-10" db="EMBL/GenBank/DDBJ databases">
        <authorList>
            <person name="Varghese N."/>
            <person name="Submissions S."/>
        </authorList>
    </citation>
    <scope>NUCLEOTIDE SEQUENCE [LARGE SCALE GENOMIC DNA]</scope>
    <source>
        <strain evidence="4">DSM 8987</strain>
    </source>
</reference>
<dbReference type="Proteomes" id="UP000243205">
    <property type="component" value="Unassembled WGS sequence"/>
</dbReference>
<dbReference type="EMBL" id="FNAQ01000003">
    <property type="protein sequence ID" value="SDE02879.1"/>
    <property type="molecule type" value="Genomic_DNA"/>
</dbReference>
<dbReference type="Pfam" id="PF04612">
    <property type="entry name" value="T2SSM"/>
    <property type="match status" value="1"/>
</dbReference>
<sequence length="241" mass="26656">MKWTAVGARLTDWYGQLSRREQVLVATAVLLVPLVLLAQLLVVPALQRQRLLQGQLTQLRAANGEIRQQLAAIEAQLGQDPDAASRAELQRLQRQLQQIDSRFDGQLAGLVEPAQMPALVRQLLAQRPDLHLRQLVTRPVAPLQLPAAPAEGSQELLYRHPLQLQMCGDYLALLAYVRQLEALPQQVLIEQVRFVREIAAAPDATQPACPAGALQAELQLVTLSLTPEWLLLAAPAMEERP</sequence>
<feature type="transmembrane region" description="Helical" evidence="2">
    <location>
        <begin position="23"/>
        <end position="46"/>
    </location>
</feature>
<dbReference type="RefSeq" id="WP_092076517.1">
    <property type="nucleotide sequence ID" value="NZ_FNAQ01000003.1"/>
</dbReference>
<organism evidence="3 4">
    <name type="scientific">Desulfuromonas thiophila</name>
    <dbReference type="NCBI Taxonomy" id="57664"/>
    <lineage>
        <taxon>Bacteria</taxon>
        <taxon>Pseudomonadati</taxon>
        <taxon>Thermodesulfobacteriota</taxon>
        <taxon>Desulfuromonadia</taxon>
        <taxon>Desulfuromonadales</taxon>
        <taxon>Desulfuromonadaceae</taxon>
        <taxon>Desulfuromonas</taxon>
    </lineage>
</organism>
<proteinExistence type="predicted"/>
<evidence type="ECO:0000256" key="2">
    <source>
        <dbReference type="SAM" id="Phobius"/>
    </source>
</evidence>